<evidence type="ECO:0000313" key="9">
    <source>
        <dbReference type="Proteomes" id="UP000077202"/>
    </source>
</evidence>
<evidence type="ECO:0000256" key="4">
    <source>
        <dbReference type="ARBA" id="ARBA00022840"/>
    </source>
</evidence>
<dbReference type="GO" id="GO:0044773">
    <property type="term" value="P:mitotic DNA damage checkpoint signaling"/>
    <property type="evidence" value="ECO:0007669"/>
    <property type="project" value="TreeGrafter"/>
</dbReference>
<keyword evidence="9" id="KW-1185">Reference proteome</keyword>
<dbReference type="PROSITE" id="PS00107">
    <property type="entry name" value="PROTEIN_KINASE_ATP"/>
    <property type="match status" value="1"/>
</dbReference>
<dbReference type="Proteomes" id="UP000077202">
    <property type="component" value="Unassembled WGS sequence"/>
</dbReference>
<dbReference type="GO" id="GO:0005524">
    <property type="term" value="F:ATP binding"/>
    <property type="evidence" value="ECO:0007669"/>
    <property type="project" value="UniProtKB-UniRule"/>
</dbReference>
<keyword evidence="1" id="KW-0808">Transferase</keyword>
<dbReference type="Gene3D" id="1.10.510.10">
    <property type="entry name" value="Transferase(Phosphotransferase) domain 1"/>
    <property type="match status" value="1"/>
</dbReference>
<evidence type="ECO:0000256" key="6">
    <source>
        <dbReference type="RuleBase" id="RU000304"/>
    </source>
</evidence>
<dbReference type="PROSITE" id="PS50011">
    <property type="entry name" value="PROTEIN_KINASE_DOM"/>
    <property type="match status" value="1"/>
</dbReference>
<dbReference type="PANTHER" id="PTHR44167:SF18">
    <property type="entry name" value="PROTEIN KINASE DOMAIN-CONTAINING PROTEIN"/>
    <property type="match status" value="1"/>
</dbReference>
<dbReference type="InterPro" id="IPR008271">
    <property type="entry name" value="Ser/Thr_kinase_AS"/>
</dbReference>
<evidence type="ECO:0000256" key="1">
    <source>
        <dbReference type="ARBA" id="ARBA00022679"/>
    </source>
</evidence>
<dbReference type="GO" id="GO:0005737">
    <property type="term" value="C:cytoplasm"/>
    <property type="evidence" value="ECO:0007669"/>
    <property type="project" value="TreeGrafter"/>
</dbReference>
<comment type="similarity">
    <text evidence="6">Belongs to the protein kinase superfamily.</text>
</comment>
<dbReference type="EMBL" id="LVLJ01001379">
    <property type="protein sequence ID" value="OAE29952.1"/>
    <property type="molecule type" value="Genomic_DNA"/>
</dbReference>
<organism evidence="8 9">
    <name type="scientific">Marchantia polymorpha subsp. ruderalis</name>
    <dbReference type="NCBI Taxonomy" id="1480154"/>
    <lineage>
        <taxon>Eukaryota</taxon>
        <taxon>Viridiplantae</taxon>
        <taxon>Streptophyta</taxon>
        <taxon>Embryophyta</taxon>
        <taxon>Marchantiophyta</taxon>
        <taxon>Marchantiopsida</taxon>
        <taxon>Marchantiidae</taxon>
        <taxon>Marchantiales</taxon>
        <taxon>Marchantiaceae</taxon>
        <taxon>Marchantia</taxon>
    </lineage>
</organism>
<dbReference type="InterPro" id="IPR017441">
    <property type="entry name" value="Protein_kinase_ATP_BS"/>
</dbReference>
<evidence type="ECO:0000256" key="3">
    <source>
        <dbReference type="ARBA" id="ARBA00022777"/>
    </source>
</evidence>
<evidence type="ECO:0000256" key="2">
    <source>
        <dbReference type="ARBA" id="ARBA00022741"/>
    </source>
</evidence>
<feature type="binding site" evidence="5">
    <location>
        <position position="92"/>
    </location>
    <ligand>
        <name>ATP</name>
        <dbReference type="ChEBI" id="CHEBI:30616"/>
    </ligand>
</feature>
<dbReference type="PANTHER" id="PTHR44167">
    <property type="entry name" value="OVARIAN-SPECIFIC SERINE/THREONINE-PROTEIN KINASE LOK-RELATED"/>
    <property type="match status" value="1"/>
</dbReference>
<name>A0A176WC41_MARPO</name>
<evidence type="ECO:0000313" key="8">
    <source>
        <dbReference type="EMBL" id="OAE29952.1"/>
    </source>
</evidence>
<evidence type="ECO:0000256" key="5">
    <source>
        <dbReference type="PROSITE-ProRule" id="PRU10141"/>
    </source>
</evidence>
<dbReference type="GO" id="GO:0005634">
    <property type="term" value="C:nucleus"/>
    <property type="evidence" value="ECO:0007669"/>
    <property type="project" value="TreeGrafter"/>
</dbReference>
<dbReference type="InterPro" id="IPR000719">
    <property type="entry name" value="Prot_kinase_dom"/>
</dbReference>
<comment type="caution">
    <text evidence="8">The sequence shown here is derived from an EMBL/GenBank/DDBJ whole genome shotgun (WGS) entry which is preliminary data.</text>
</comment>
<keyword evidence="6" id="KW-0723">Serine/threonine-protein kinase</keyword>
<feature type="domain" description="Protein kinase" evidence="7">
    <location>
        <begin position="62"/>
        <end position="323"/>
    </location>
</feature>
<protein>
    <recommendedName>
        <fullName evidence="7">Protein kinase domain-containing protein</fullName>
    </recommendedName>
</protein>
<dbReference type="GO" id="GO:0004674">
    <property type="term" value="F:protein serine/threonine kinase activity"/>
    <property type="evidence" value="ECO:0007669"/>
    <property type="project" value="UniProtKB-KW"/>
</dbReference>
<sequence>MTFRASNLRRIVPEFKTETFILIVPTDRGLLPRRGADMGRNDDRPHIALRTLRNDIDIRDHYNITGVLGQGAFGRCYEVRKIGNERIRLAMKELTKDVAGNPDVPELRRLFNEIIIMNRVLSPHPHIVELRDLILGVEKLFIVTEKCCAKNLEDFYPSANNYRGKKIFKQLVEAVHFMHQHGVVHNDLKAQNVMFATTLMRDIKVIDFGLATYHQDLATRTHANFEPRQYYQDDELHPPGDPYTQTFKDIRQLGNILHSILAGTEVDFSEDEVYVPDDLAPVRTQIFDARATNLLDLIGPIRRHNDPNGRLATVPEILQHPWLA</sequence>
<evidence type="ECO:0000259" key="7">
    <source>
        <dbReference type="PROSITE" id="PS50011"/>
    </source>
</evidence>
<gene>
    <name evidence="8" type="ORF">AXG93_669s1000</name>
</gene>
<dbReference type="SMART" id="SM00220">
    <property type="entry name" value="S_TKc"/>
    <property type="match status" value="1"/>
</dbReference>
<keyword evidence="4 5" id="KW-0067">ATP-binding</keyword>
<dbReference type="SUPFAM" id="SSF56112">
    <property type="entry name" value="Protein kinase-like (PK-like)"/>
    <property type="match status" value="1"/>
</dbReference>
<keyword evidence="2 5" id="KW-0547">Nucleotide-binding</keyword>
<reference evidence="8" key="1">
    <citation type="submission" date="2016-03" db="EMBL/GenBank/DDBJ databases">
        <title>Mechanisms controlling the formation of the plant cell surface in tip-growing cells are functionally conserved among land plants.</title>
        <authorList>
            <person name="Honkanen S."/>
            <person name="Jones V.A."/>
            <person name="Morieri G."/>
            <person name="Champion C."/>
            <person name="Hetherington A.J."/>
            <person name="Kelly S."/>
            <person name="Saint-Marcoux D."/>
            <person name="Proust H."/>
            <person name="Prescott H."/>
            <person name="Dolan L."/>
        </authorList>
    </citation>
    <scope>NUCLEOTIDE SEQUENCE [LARGE SCALE GENOMIC DNA]</scope>
    <source>
        <tissue evidence="8">Whole gametophyte</tissue>
    </source>
</reference>
<proteinExistence type="inferred from homology"/>
<dbReference type="InterPro" id="IPR011009">
    <property type="entry name" value="Kinase-like_dom_sf"/>
</dbReference>
<dbReference type="PROSITE" id="PS00108">
    <property type="entry name" value="PROTEIN_KINASE_ST"/>
    <property type="match status" value="1"/>
</dbReference>
<dbReference type="AlphaFoldDB" id="A0A176WC41"/>
<accession>A0A176WC41</accession>
<dbReference type="Pfam" id="PF00069">
    <property type="entry name" value="Pkinase"/>
    <property type="match status" value="1"/>
</dbReference>
<keyword evidence="3" id="KW-0418">Kinase</keyword>